<dbReference type="GO" id="GO:0005737">
    <property type="term" value="C:cytoplasm"/>
    <property type="evidence" value="ECO:0007669"/>
    <property type="project" value="TreeGrafter"/>
</dbReference>
<dbReference type="Proteomes" id="UP000011591">
    <property type="component" value="Unassembled WGS sequence"/>
</dbReference>
<name>M0AYT5_9EURY</name>
<feature type="domain" description="Glycosyl hydrolase family 32 C-terminal" evidence="6">
    <location>
        <begin position="386"/>
        <end position="514"/>
    </location>
</feature>
<dbReference type="GO" id="GO:0004575">
    <property type="term" value="F:sucrose alpha-glucosidase activity"/>
    <property type="evidence" value="ECO:0007669"/>
    <property type="project" value="TreeGrafter"/>
</dbReference>
<dbReference type="PANTHER" id="PTHR42800:SF3">
    <property type="entry name" value="GLYCOSYL HYDROLASE FAMILY 32 N-TERMINAL DOMAIN-CONTAINING PROTEIN"/>
    <property type="match status" value="1"/>
</dbReference>
<dbReference type="SUPFAM" id="SSF49899">
    <property type="entry name" value="Concanavalin A-like lectins/glucanases"/>
    <property type="match status" value="1"/>
</dbReference>
<dbReference type="InterPro" id="IPR018053">
    <property type="entry name" value="Glyco_hydro_32_AS"/>
</dbReference>
<evidence type="ECO:0000256" key="2">
    <source>
        <dbReference type="ARBA" id="ARBA00022801"/>
    </source>
</evidence>
<keyword evidence="8" id="KW-1185">Reference proteome</keyword>
<dbReference type="Gene3D" id="2.115.10.20">
    <property type="entry name" value="Glycosyl hydrolase domain, family 43"/>
    <property type="match status" value="1"/>
</dbReference>
<dbReference type="PROSITE" id="PS00609">
    <property type="entry name" value="GLYCOSYL_HYDROL_F32"/>
    <property type="match status" value="1"/>
</dbReference>
<comment type="caution">
    <text evidence="7">The sequence shown here is derived from an EMBL/GenBank/DDBJ whole genome shotgun (WGS) entry which is preliminary data.</text>
</comment>
<dbReference type="PATRIC" id="fig|1227491.4.peg.3070"/>
<dbReference type="Pfam" id="PF08244">
    <property type="entry name" value="Glyco_hydro_32C"/>
    <property type="match status" value="1"/>
</dbReference>
<dbReference type="PANTHER" id="PTHR42800">
    <property type="entry name" value="EXOINULINASE INUD (AFU_ORTHOLOGUE AFUA_5G00480)"/>
    <property type="match status" value="1"/>
</dbReference>
<dbReference type="PROSITE" id="PS51318">
    <property type="entry name" value="TAT"/>
    <property type="match status" value="1"/>
</dbReference>
<evidence type="ECO:0000256" key="3">
    <source>
        <dbReference type="ARBA" id="ARBA00023295"/>
    </source>
</evidence>
<comment type="similarity">
    <text evidence="1">Belongs to the glycosyl hydrolase 32 family.</text>
</comment>
<dbReference type="Pfam" id="PF00251">
    <property type="entry name" value="Glyco_hydro_32N"/>
    <property type="match status" value="1"/>
</dbReference>
<dbReference type="GO" id="GO:0005987">
    <property type="term" value="P:sucrose catabolic process"/>
    <property type="evidence" value="ECO:0007669"/>
    <property type="project" value="TreeGrafter"/>
</dbReference>
<organism evidence="7 8">
    <name type="scientific">Natrialba aegyptia DSM 13077</name>
    <dbReference type="NCBI Taxonomy" id="1227491"/>
    <lineage>
        <taxon>Archaea</taxon>
        <taxon>Methanobacteriati</taxon>
        <taxon>Methanobacteriota</taxon>
        <taxon>Stenosarchaea group</taxon>
        <taxon>Halobacteria</taxon>
        <taxon>Halobacteriales</taxon>
        <taxon>Natrialbaceae</taxon>
        <taxon>Natrialba</taxon>
    </lineage>
</organism>
<dbReference type="CDD" id="cd18622">
    <property type="entry name" value="GH32_Inu-like"/>
    <property type="match status" value="1"/>
</dbReference>
<evidence type="ECO:0000256" key="1">
    <source>
        <dbReference type="ARBA" id="ARBA00009902"/>
    </source>
</evidence>
<dbReference type="EMBL" id="AOIP01000032">
    <property type="protein sequence ID" value="ELZ03675.1"/>
    <property type="molecule type" value="Genomic_DNA"/>
</dbReference>
<sequence length="519" mass="57555">MVRKTNPRREGDTPGEPPNRNRRTVLQTVGTGFVAATTLPSAKADVSTMDTNAESNSWRPEYHFAPSTGWMNDPNGLIYHDGVYHLFYQAGERRRRWDHATSSDLVTWTERGTKIPDTDSIQAFSGGAVVDSRNTAGFGTDALVALYTGHHDDGTEDQRLAYSTDGGETLRKYENNPVIESDTGEFRDPNPFWYEPDESWRLVVSRVEATDDRPAGIEIYRSPNLLDWTYESTYVDEAGAGWECPSLFERPVEGADETKWVLPVSPIEHRSVEYHIGHFDGTAFVGEEVHSADHGYDFYATQQWGNEPADRDLLLTWMNNWEYAMEGPDPGWRGAMTVPRTLSLEADDNGLAVIQRPAAELACARREPVAELHSEPITPGRDPLDGTELAGRTLEIETTITPQSASTVGLAVRTGPEQESVISYDPTDGTLRFDRSNAGEFFGSNDEDRTVTSVDLPATDALDLRVLIDRCSVEIFAANGRRTMTNLVYPDRESTGVSLFAEDGVARLEELVAYTLSAG</sequence>
<evidence type="ECO:0000259" key="6">
    <source>
        <dbReference type="Pfam" id="PF08244"/>
    </source>
</evidence>
<dbReference type="InterPro" id="IPR006311">
    <property type="entry name" value="TAT_signal"/>
</dbReference>
<dbReference type="InterPro" id="IPR013189">
    <property type="entry name" value="Glyco_hydro_32_C"/>
</dbReference>
<evidence type="ECO:0000313" key="7">
    <source>
        <dbReference type="EMBL" id="ELZ03675.1"/>
    </source>
</evidence>
<keyword evidence="2 7" id="KW-0378">Hydrolase</keyword>
<dbReference type="SUPFAM" id="SSF75005">
    <property type="entry name" value="Arabinanase/levansucrase/invertase"/>
    <property type="match status" value="1"/>
</dbReference>
<dbReference type="InterPro" id="IPR013148">
    <property type="entry name" value="Glyco_hydro_32_N"/>
</dbReference>
<dbReference type="InterPro" id="IPR001362">
    <property type="entry name" value="Glyco_hydro_32"/>
</dbReference>
<keyword evidence="3" id="KW-0326">Glycosidase</keyword>
<dbReference type="InterPro" id="IPR013320">
    <property type="entry name" value="ConA-like_dom_sf"/>
</dbReference>
<dbReference type="InterPro" id="IPR023296">
    <property type="entry name" value="Glyco_hydro_beta-prop_sf"/>
</dbReference>
<protein>
    <submittedName>
        <fullName evidence="7">Glycosyl hydrolase family 32 domain protein</fullName>
    </submittedName>
</protein>
<proteinExistence type="inferred from homology"/>
<evidence type="ECO:0000313" key="8">
    <source>
        <dbReference type="Proteomes" id="UP000011591"/>
    </source>
</evidence>
<feature type="domain" description="Glycosyl hydrolase family 32 N-terminal" evidence="5">
    <location>
        <begin position="63"/>
        <end position="356"/>
    </location>
</feature>
<feature type="region of interest" description="Disordered" evidence="4">
    <location>
        <begin position="1"/>
        <end position="23"/>
    </location>
</feature>
<accession>M0AYT5</accession>
<dbReference type="Gene3D" id="2.60.120.560">
    <property type="entry name" value="Exo-inulinase, domain 1"/>
    <property type="match status" value="1"/>
</dbReference>
<reference evidence="7 8" key="1">
    <citation type="journal article" date="2014" name="PLoS Genet.">
        <title>Phylogenetically driven sequencing of extremely halophilic archaea reveals strategies for static and dynamic osmo-response.</title>
        <authorList>
            <person name="Becker E.A."/>
            <person name="Seitzer P.M."/>
            <person name="Tritt A."/>
            <person name="Larsen D."/>
            <person name="Krusor M."/>
            <person name="Yao A.I."/>
            <person name="Wu D."/>
            <person name="Madern D."/>
            <person name="Eisen J.A."/>
            <person name="Darling A.E."/>
            <person name="Facciotti M.T."/>
        </authorList>
    </citation>
    <scope>NUCLEOTIDE SEQUENCE [LARGE SCALE GENOMIC DNA]</scope>
    <source>
        <strain evidence="7 8">DSM 13077</strain>
    </source>
</reference>
<evidence type="ECO:0000259" key="5">
    <source>
        <dbReference type="Pfam" id="PF00251"/>
    </source>
</evidence>
<gene>
    <name evidence="7" type="ORF">C480_14960</name>
</gene>
<dbReference type="SMART" id="SM00640">
    <property type="entry name" value="Glyco_32"/>
    <property type="match status" value="1"/>
</dbReference>
<evidence type="ECO:0000256" key="4">
    <source>
        <dbReference type="SAM" id="MobiDB-lite"/>
    </source>
</evidence>
<dbReference type="AlphaFoldDB" id="M0AYT5"/>